<organism evidence="9 10">
    <name type="scientific">Malassezia psittaci</name>
    <dbReference type="NCBI Taxonomy" id="1821823"/>
    <lineage>
        <taxon>Eukaryota</taxon>
        <taxon>Fungi</taxon>
        <taxon>Dikarya</taxon>
        <taxon>Basidiomycota</taxon>
        <taxon>Ustilaginomycotina</taxon>
        <taxon>Malasseziomycetes</taxon>
        <taxon>Malasseziales</taxon>
        <taxon>Malasseziaceae</taxon>
        <taxon>Malassezia</taxon>
    </lineage>
</organism>
<feature type="transmembrane region" description="Helical" evidence="7">
    <location>
        <begin position="364"/>
        <end position="384"/>
    </location>
</feature>
<dbReference type="Pfam" id="PF01490">
    <property type="entry name" value="Aa_trans"/>
    <property type="match status" value="1"/>
</dbReference>
<dbReference type="InterPro" id="IPR013057">
    <property type="entry name" value="AA_transpt_TM"/>
</dbReference>
<proteinExistence type="inferred from homology"/>
<keyword evidence="4 7" id="KW-1133">Transmembrane helix</keyword>
<evidence type="ECO:0000313" key="9">
    <source>
        <dbReference type="EMBL" id="WFD41972.1"/>
    </source>
</evidence>
<evidence type="ECO:0000256" key="1">
    <source>
        <dbReference type="ARBA" id="ARBA00004141"/>
    </source>
</evidence>
<protein>
    <recommendedName>
        <fullName evidence="8">Amino acid transporter transmembrane domain-containing protein</fullName>
    </recommendedName>
</protein>
<feature type="transmembrane region" description="Helical" evidence="7">
    <location>
        <begin position="103"/>
        <end position="122"/>
    </location>
</feature>
<evidence type="ECO:0000256" key="4">
    <source>
        <dbReference type="ARBA" id="ARBA00022989"/>
    </source>
</evidence>
<dbReference type="Proteomes" id="UP001214628">
    <property type="component" value="Chromosome 1"/>
</dbReference>
<sequence length="516" mass="57605">MPTLLEPYPKEGQGRTLLSYLFPNSDNAVARRAKFLDEQDQKQIKTEVLAKQGADTTDGKGDETHFHGKPATMEETMVVEKINGNYIEEDADLLPNTLSWLGAFWNMIAYSIALGILSIPYVVATIGIVPFILVSLFFSAVTWYTGYNYWRLSMLYPNIHSLQQAGELIFGRYGGILVTVIQIIFGIFLQGNHALLGGYAFWYLGWRSCMVVMCAVFTVISFLFTLPRSYKLFAWQAAISFTSIFTVVIIVMIASGISGPENKSPTDPPKKLMAFGGTSQVPHKFLDGVSAVTNVFVSFGASPAYLPVMAEMRERRHFMRSMNLLVGISTVLYIIVGCIINYNLGQYTKSPSLGSLSPVMIKVSYGLALPTIMIAGCASGQVNAKVLMHNAFRGSRRRFLKKPMILWTVWILINVATWAIAFVLAEVIPFFGAFLSLEASLFWSFFLFLAAVFYLWRHQYDYWSSMRNRFGLFTALGLICVSTFLCVVGTWSAAVSIKDQYKEGTVRSPFSCNMAT</sequence>
<feature type="transmembrane region" description="Helical" evidence="7">
    <location>
        <begin position="201"/>
        <end position="226"/>
    </location>
</feature>
<dbReference type="AlphaFoldDB" id="A0AAF0F7D1"/>
<dbReference type="GO" id="GO:0015179">
    <property type="term" value="F:L-amino acid transmembrane transporter activity"/>
    <property type="evidence" value="ECO:0007669"/>
    <property type="project" value="TreeGrafter"/>
</dbReference>
<feature type="transmembrane region" description="Helical" evidence="7">
    <location>
        <begin position="405"/>
        <end position="425"/>
    </location>
</feature>
<evidence type="ECO:0000259" key="8">
    <source>
        <dbReference type="Pfam" id="PF01490"/>
    </source>
</evidence>
<evidence type="ECO:0000313" key="10">
    <source>
        <dbReference type="Proteomes" id="UP001214628"/>
    </source>
</evidence>
<feature type="transmembrane region" description="Helical" evidence="7">
    <location>
        <begin position="431"/>
        <end position="456"/>
    </location>
</feature>
<accession>A0AAF0F7D1</accession>
<evidence type="ECO:0000256" key="3">
    <source>
        <dbReference type="ARBA" id="ARBA00022692"/>
    </source>
</evidence>
<keyword evidence="10" id="KW-1185">Reference proteome</keyword>
<evidence type="ECO:0000256" key="7">
    <source>
        <dbReference type="SAM" id="Phobius"/>
    </source>
</evidence>
<feature type="transmembrane region" description="Helical" evidence="7">
    <location>
        <begin position="128"/>
        <end position="150"/>
    </location>
</feature>
<comment type="subcellular location">
    <subcellularLocation>
        <location evidence="1">Membrane</location>
        <topology evidence="1">Multi-pass membrane protein</topology>
    </subcellularLocation>
</comment>
<feature type="transmembrane region" description="Helical" evidence="7">
    <location>
        <begin position="468"/>
        <end position="494"/>
    </location>
</feature>
<feature type="transmembrane region" description="Helical" evidence="7">
    <location>
        <begin position="322"/>
        <end position="344"/>
    </location>
</feature>
<dbReference type="PANTHER" id="PTHR22950">
    <property type="entry name" value="AMINO ACID TRANSPORTER"/>
    <property type="match status" value="1"/>
</dbReference>
<dbReference type="Gene3D" id="1.20.1740.10">
    <property type="entry name" value="Amino acid/polyamine transporter I"/>
    <property type="match status" value="1"/>
</dbReference>
<comment type="similarity">
    <text evidence="2">Belongs to the amino acid/polyamine transporter 2 family.</text>
</comment>
<feature type="transmembrane region" description="Helical" evidence="7">
    <location>
        <begin position="291"/>
        <end position="310"/>
    </location>
</feature>
<feature type="transmembrane region" description="Helical" evidence="7">
    <location>
        <begin position="233"/>
        <end position="257"/>
    </location>
</feature>
<name>A0AAF0F7D1_9BASI</name>
<reference evidence="9" key="1">
    <citation type="submission" date="2023-02" db="EMBL/GenBank/DDBJ databases">
        <title>Mating type loci evolution in Malassezia.</title>
        <authorList>
            <person name="Coelho M.A."/>
        </authorList>
    </citation>
    <scope>NUCLEOTIDE SEQUENCE</scope>
    <source>
        <strain evidence="9">CBS 14136</strain>
    </source>
</reference>
<keyword evidence="3 7" id="KW-0812">Transmembrane</keyword>
<dbReference type="EMBL" id="CP118375">
    <property type="protein sequence ID" value="WFD41972.1"/>
    <property type="molecule type" value="Genomic_DNA"/>
</dbReference>
<keyword evidence="5 7" id="KW-0472">Membrane</keyword>
<feature type="region of interest" description="Disordered" evidence="6">
    <location>
        <begin position="48"/>
        <end position="67"/>
    </location>
</feature>
<evidence type="ECO:0000256" key="5">
    <source>
        <dbReference type="ARBA" id="ARBA00023136"/>
    </source>
</evidence>
<dbReference type="GO" id="GO:0016020">
    <property type="term" value="C:membrane"/>
    <property type="evidence" value="ECO:0007669"/>
    <property type="project" value="UniProtKB-SubCell"/>
</dbReference>
<evidence type="ECO:0000256" key="2">
    <source>
        <dbReference type="ARBA" id="ARBA00008066"/>
    </source>
</evidence>
<feature type="transmembrane region" description="Helical" evidence="7">
    <location>
        <begin position="170"/>
        <end position="189"/>
    </location>
</feature>
<gene>
    <name evidence="9" type="ORF">MPSI1_000610</name>
</gene>
<feature type="domain" description="Amino acid transporter transmembrane" evidence="8">
    <location>
        <begin position="97"/>
        <end position="492"/>
    </location>
</feature>
<feature type="compositionally biased region" description="Basic and acidic residues" evidence="6">
    <location>
        <begin position="57"/>
        <end position="66"/>
    </location>
</feature>
<dbReference type="PANTHER" id="PTHR22950:SF479">
    <property type="entry name" value="AMINO ACID TRANSPORTER (EUROFUNG)-RELATED"/>
    <property type="match status" value="1"/>
</dbReference>
<evidence type="ECO:0000256" key="6">
    <source>
        <dbReference type="SAM" id="MobiDB-lite"/>
    </source>
</evidence>